<organism evidence="1">
    <name type="scientific">marine sediment metagenome</name>
    <dbReference type="NCBI Taxonomy" id="412755"/>
    <lineage>
        <taxon>unclassified sequences</taxon>
        <taxon>metagenomes</taxon>
        <taxon>ecological metagenomes</taxon>
    </lineage>
</organism>
<reference evidence="1" key="1">
    <citation type="journal article" date="2015" name="Nature">
        <title>Complex archaea that bridge the gap between prokaryotes and eukaryotes.</title>
        <authorList>
            <person name="Spang A."/>
            <person name="Saw J.H."/>
            <person name="Jorgensen S.L."/>
            <person name="Zaremba-Niedzwiedzka K."/>
            <person name="Martijn J."/>
            <person name="Lind A.E."/>
            <person name="van Eijk R."/>
            <person name="Schleper C."/>
            <person name="Guy L."/>
            <person name="Ettema T.J."/>
        </authorList>
    </citation>
    <scope>NUCLEOTIDE SEQUENCE</scope>
</reference>
<accession>A0A0F8WGF2</accession>
<evidence type="ECO:0000313" key="1">
    <source>
        <dbReference type="EMBL" id="KKK55688.1"/>
    </source>
</evidence>
<comment type="caution">
    <text evidence="1">The sequence shown here is derived from an EMBL/GenBank/DDBJ whole genome shotgun (WGS) entry which is preliminary data.</text>
</comment>
<dbReference type="EMBL" id="LAZR01065372">
    <property type="protein sequence ID" value="KKK55688.1"/>
    <property type="molecule type" value="Genomic_DNA"/>
</dbReference>
<feature type="non-terminal residue" evidence="1">
    <location>
        <position position="88"/>
    </location>
</feature>
<name>A0A0F8WGF2_9ZZZZ</name>
<protein>
    <submittedName>
        <fullName evidence="1">Uncharacterized protein</fullName>
    </submittedName>
</protein>
<proteinExistence type="predicted"/>
<dbReference type="AlphaFoldDB" id="A0A0F8WGF2"/>
<gene>
    <name evidence="1" type="ORF">LCGC14_3072030</name>
</gene>
<sequence length="88" mass="10255">MPTTANLTRDFQVHQSSVKTDVLLDVKKDVEKSTDSKIKIIAKKAFETFKKIYDFIYAKNPVTQKRQLWLIPTSFEKFAGSWMYASYV</sequence>